<name>A0A431EAT4_CAMJU</name>
<dbReference type="Proteomes" id="UP000288507">
    <property type="component" value="Unassembled WGS sequence"/>
</dbReference>
<dbReference type="AlphaFoldDB" id="A0A431EAT4"/>
<proteinExistence type="predicted"/>
<reference evidence="1 2" key="1">
    <citation type="journal article" date="2019" name="Appl. Environ. Microbiol.">
        <title>Population genetics and characterization of Campylobacter jejuni isolates in western jackdaws and game birds in Finland.</title>
        <authorList>
            <person name="Kovanen S."/>
            <person name="Rossi M."/>
            <person name="Pohja-Mykra M."/>
            <person name="Nieminen T."/>
            <person name="Raunio-Saarnisto M."/>
            <person name="Sauvala M."/>
            <person name="Fredriksson-Ahomaa M."/>
            <person name="Hanninen M.L."/>
            <person name="Kivisto R."/>
        </authorList>
    </citation>
    <scope>NUCLEOTIDE SEQUENCE [LARGE SCALE GENOMIC DNA]</scope>
    <source>
        <strain evidence="1 2">CB313</strain>
    </source>
</reference>
<accession>A0A431EAT4</accession>
<comment type="caution">
    <text evidence="1">The sequence shown here is derived from an EMBL/GenBank/DDBJ whole genome shotgun (WGS) entry which is preliminary data.</text>
</comment>
<sequence>MAIVDTVLESDLGSYLSSLGEPENKDTSKYFIYNCPYCVRCGEPTSKPKFYYYPDTRSGYCFRCGSRMMVESIFTRNNNIYQTDNETEFKVEKHDLSRLPVISLEGLKLFHEDKQVLKYVKKERCKEYVKTLKSLPAYSISRYGNLGILFPLRYGGKIRGYQIRYLKPDENGVRFYTSRGEKIPFRFDESLYHKEITLCEGVFSALGCKHLGLPNPIATLGKDLSSSVLQVLSEYSPAMIYLAFDSLEINYKVYRTLRDMFRCRFTSIAFHNGDDPDSAFRSGRGMYACFELMDYDEYAKANGVEPLEWNEVCDEEDY</sequence>
<dbReference type="RefSeq" id="WP_126232456.1">
    <property type="nucleotide sequence ID" value="NZ_PRBV01000014.1"/>
</dbReference>
<organism evidence="1 2">
    <name type="scientific">Campylobacter jejuni</name>
    <dbReference type="NCBI Taxonomy" id="197"/>
    <lineage>
        <taxon>Bacteria</taxon>
        <taxon>Pseudomonadati</taxon>
        <taxon>Campylobacterota</taxon>
        <taxon>Epsilonproteobacteria</taxon>
        <taxon>Campylobacterales</taxon>
        <taxon>Campylobacteraceae</taxon>
        <taxon>Campylobacter</taxon>
    </lineage>
</organism>
<evidence type="ECO:0000313" key="1">
    <source>
        <dbReference type="EMBL" id="RTJ78339.1"/>
    </source>
</evidence>
<dbReference type="Gene3D" id="3.40.1360.10">
    <property type="match status" value="1"/>
</dbReference>
<gene>
    <name evidence="1" type="ORF">C3H57_08515</name>
</gene>
<dbReference type="SUPFAM" id="SSF56731">
    <property type="entry name" value="DNA primase core"/>
    <property type="match status" value="1"/>
</dbReference>
<evidence type="ECO:0008006" key="3">
    <source>
        <dbReference type="Google" id="ProtNLM"/>
    </source>
</evidence>
<protein>
    <recommendedName>
        <fullName evidence="3">DNA primase</fullName>
    </recommendedName>
</protein>
<dbReference type="EMBL" id="PRBV01000014">
    <property type="protein sequence ID" value="RTJ78339.1"/>
    <property type="molecule type" value="Genomic_DNA"/>
</dbReference>
<evidence type="ECO:0000313" key="2">
    <source>
        <dbReference type="Proteomes" id="UP000288507"/>
    </source>
</evidence>